<dbReference type="STRING" id="860235.AOZ06_20840"/>
<dbReference type="RefSeq" id="WP_054290939.1">
    <property type="nucleotide sequence ID" value="NZ_CP012752.1"/>
</dbReference>
<evidence type="ECO:0008006" key="3">
    <source>
        <dbReference type="Google" id="ProtNLM"/>
    </source>
</evidence>
<dbReference type="EMBL" id="CP012752">
    <property type="protein sequence ID" value="ALG09035.1"/>
    <property type="molecule type" value="Genomic_DNA"/>
</dbReference>
<name>A0A0N9HZ43_9PSEU</name>
<reference evidence="1 2" key="1">
    <citation type="submission" date="2015-07" db="EMBL/GenBank/DDBJ databases">
        <title>Genome sequencing of Kibdelosporangium phytohabitans.</title>
        <authorList>
            <person name="Qin S."/>
            <person name="Xing K."/>
        </authorList>
    </citation>
    <scope>NUCLEOTIDE SEQUENCE [LARGE SCALE GENOMIC DNA]</scope>
    <source>
        <strain evidence="1 2">KLBMP1111</strain>
    </source>
</reference>
<accession>A0A0N9HZ43</accession>
<sequence>MYRSRPAGAPARIGIADVQRVEQAARDLRALDYRFGGGSCHGTVLSKLPGARAMLGGTVPVRLTRRLDAAVADMHNVAGWTLFDNGDATPALHHFTAALDLATRSGDKAMIANIRYRMGRVHLHHNAAGRALAEFGRGRAAAMAANCMLAAAILSANQAWAYAKLGRAEEAIEALAVMRTEFDAADSDDVPSWAAFFTETDVVAMIGSVHTDLARFVDNRYARQAVPALEAAIGSYGDGMARSRAFCLISLAVDRLLLHDVDTAVDVGCEALRHSRAIKSVRLRDRLRPLENEARRWGGADELAEGIRTMLPAAS</sequence>
<dbReference type="Proteomes" id="UP000063699">
    <property type="component" value="Chromosome"/>
</dbReference>
<dbReference type="KEGG" id="kphy:AOZ06_20840"/>
<proteinExistence type="predicted"/>
<dbReference type="SUPFAM" id="SSF48452">
    <property type="entry name" value="TPR-like"/>
    <property type="match status" value="1"/>
</dbReference>
<dbReference type="AlphaFoldDB" id="A0A0N9HZ43"/>
<evidence type="ECO:0000313" key="2">
    <source>
        <dbReference type="Proteomes" id="UP000063699"/>
    </source>
</evidence>
<keyword evidence="2" id="KW-1185">Reference proteome</keyword>
<gene>
    <name evidence="1" type="ORF">AOZ06_20840</name>
</gene>
<dbReference type="InterPro" id="IPR011990">
    <property type="entry name" value="TPR-like_helical_dom_sf"/>
</dbReference>
<organism evidence="1 2">
    <name type="scientific">Kibdelosporangium phytohabitans</name>
    <dbReference type="NCBI Taxonomy" id="860235"/>
    <lineage>
        <taxon>Bacteria</taxon>
        <taxon>Bacillati</taxon>
        <taxon>Actinomycetota</taxon>
        <taxon>Actinomycetes</taxon>
        <taxon>Pseudonocardiales</taxon>
        <taxon>Pseudonocardiaceae</taxon>
        <taxon>Kibdelosporangium</taxon>
    </lineage>
</organism>
<protein>
    <recommendedName>
        <fullName evidence="3">Transcriptional regulator</fullName>
    </recommendedName>
</protein>
<evidence type="ECO:0000313" key="1">
    <source>
        <dbReference type="EMBL" id="ALG09035.1"/>
    </source>
</evidence>
<dbReference type="Gene3D" id="1.25.40.10">
    <property type="entry name" value="Tetratricopeptide repeat domain"/>
    <property type="match status" value="1"/>
</dbReference>